<dbReference type="GO" id="GO:0003723">
    <property type="term" value="F:RNA binding"/>
    <property type="evidence" value="ECO:0007669"/>
    <property type="project" value="UniProtKB-UniRule"/>
</dbReference>
<feature type="region of interest" description="Disordered" evidence="2">
    <location>
        <begin position="1"/>
        <end position="248"/>
    </location>
</feature>
<dbReference type="CDD" id="cd00590">
    <property type="entry name" value="RRM_SF"/>
    <property type="match status" value="1"/>
</dbReference>
<feature type="compositionally biased region" description="Basic and acidic residues" evidence="2">
    <location>
        <begin position="17"/>
        <end position="26"/>
    </location>
</feature>
<protein>
    <recommendedName>
        <fullName evidence="3">RRM domain-containing protein</fullName>
    </recommendedName>
</protein>
<feature type="compositionally biased region" description="Basic and acidic residues" evidence="2">
    <location>
        <begin position="52"/>
        <end position="68"/>
    </location>
</feature>
<dbReference type="Proteomes" id="UP000028834">
    <property type="component" value="Unassembled WGS sequence"/>
</dbReference>
<dbReference type="PROSITE" id="PS50102">
    <property type="entry name" value="RRM"/>
    <property type="match status" value="1"/>
</dbReference>
<evidence type="ECO:0000313" key="4">
    <source>
        <dbReference type="EMBL" id="KFG65825.1"/>
    </source>
</evidence>
<evidence type="ECO:0000256" key="1">
    <source>
        <dbReference type="PROSITE-ProRule" id="PRU00176"/>
    </source>
</evidence>
<gene>
    <name evidence="4" type="ORF">TGRUB_310570</name>
</gene>
<dbReference type="EMBL" id="AFYV02000192">
    <property type="protein sequence ID" value="KFG65825.1"/>
    <property type="molecule type" value="Genomic_DNA"/>
</dbReference>
<dbReference type="InterPro" id="IPR035979">
    <property type="entry name" value="RBD_domain_sf"/>
</dbReference>
<dbReference type="OrthoDB" id="332599at2759"/>
<accession>A0A086MAA7</accession>
<dbReference type="InterPro" id="IPR012677">
    <property type="entry name" value="Nucleotide-bd_a/b_plait_sf"/>
</dbReference>
<dbReference type="AlphaFoldDB" id="A0A086MAA7"/>
<name>A0A086MAA7_TOXGO</name>
<evidence type="ECO:0000313" key="5">
    <source>
        <dbReference type="Proteomes" id="UP000028834"/>
    </source>
</evidence>
<feature type="domain" description="RRM" evidence="3">
    <location>
        <begin position="286"/>
        <end position="372"/>
    </location>
</feature>
<feature type="compositionally biased region" description="Basic and acidic residues" evidence="2">
    <location>
        <begin position="96"/>
        <end position="123"/>
    </location>
</feature>
<dbReference type="Gene3D" id="3.30.70.330">
    <property type="match status" value="1"/>
</dbReference>
<comment type="caution">
    <text evidence="4">The sequence shown here is derived from an EMBL/GenBank/DDBJ whole genome shotgun (WGS) entry which is preliminary data.</text>
</comment>
<reference evidence="4 5" key="1">
    <citation type="submission" date="2014-05" db="EMBL/GenBank/DDBJ databases">
        <authorList>
            <person name="Sibley D."/>
            <person name="Venepally P."/>
            <person name="Karamycheva S."/>
            <person name="Hadjithomas M."/>
            <person name="Khan A."/>
            <person name="Brunk B."/>
            <person name="Roos D."/>
            <person name="Caler E."/>
            <person name="Lorenzi H."/>
        </authorList>
    </citation>
    <scope>NUCLEOTIDE SEQUENCE [LARGE SCALE GENOMIC DNA]</scope>
    <source>
        <strain evidence="4 5">RUB</strain>
    </source>
</reference>
<dbReference type="SUPFAM" id="SSF54928">
    <property type="entry name" value="RNA-binding domain, RBD"/>
    <property type="match status" value="1"/>
</dbReference>
<feature type="compositionally biased region" description="Acidic residues" evidence="2">
    <location>
        <begin position="134"/>
        <end position="153"/>
    </location>
</feature>
<organism evidence="4 5">
    <name type="scientific">Toxoplasma gondii RUB</name>
    <dbReference type="NCBI Taxonomy" id="935652"/>
    <lineage>
        <taxon>Eukaryota</taxon>
        <taxon>Sar</taxon>
        <taxon>Alveolata</taxon>
        <taxon>Apicomplexa</taxon>
        <taxon>Conoidasida</taxon>
        <taxon>Coccidia</taxon>
        <taxon>Eucoccidiorida</taxon>
        <taxon>Eimeriorina</taxon>
        <taxon>Sarcocystidae</taxon>
        <taxon>Toxoplasma</taxon>
    </lineage>
</organism>
<feature type="compositionally biased region" description="Pro residues" evidence="2">
    <location>
        <begin position="179"/>
        <end position="223"/>
    </location>
</feature>
<proteinExistence type="predicted"/>
<evidence type="ECO:0000259" key="3">
    <source>
        <dbReference type="PROSITE" id="PS50102"/>
    </source>
</evidence>
<keyword evidence="1" id="KW-0694">RNA-binding</keyword>
<evidence type="ECO:0000256" key="2">
    <source>
        <dbReference type="SAM" id="MobiDB-lite"/>
    </source>
</evidence>
<sequence>MLGRRRKGGLESAAQPRETKRWRLELTEASSPPDASHASNSGGDLPVSGAPPERKYSSPDPRSARLSEEREEDTLVPALTEEELRLLQTDEEVEGEADKESETKRGRDDSEGGAEKGGGGDKAPKKRRRFAWMESDDESVTASSSDEEEDSEKEDPTGASSSDPTHTTLPPTTSLETSPSPPDASSPPSPSPPSPSPPSPSPPSPSSSSPPPPSASSSSPPPSASSSSPSSPHPSSSLPSAAKEGEQTDADVVPASVFAADLAALGLRFLGAEHEELCERMQRCVTCLFLGNLSFEASVAEIETWVKAQTLLEPLRLFAAPSNDPAFARGAGDHRGRVFVELGSYAKVRLAVQKLNGLYLRGRPVRALFAFTVNGRPCTLQTAMHLKFLRQHVLQELMGVERTARVRSTAARKIDGGCNWGGT</sequence>
<feature type="compositionally biased region" description="Low complexity" evidence="2">
    <location>
        <begin position="160"/>
        <end position="178"/>
    </location>
</feature>
<dbReference type="VEuPathDB" id="ToxoDB:TGRUB_310570"/>
<dbReference type="InterPro" id="IPR000504">
    <property type="entry name" value="RRM_dom"/>
</dbReference>
<feature type="compositionally biased region" description="Low complexity" evidence="2">
    <location>
        <begin position="224"/>
        <end position="242"/>
    </location>
</feature>